<organism evidence="2 3">
    <name type="scientific">Paramecium tetraurelia</name>
    <dbReference type="NCBI Taxonomy" id="5888"/>
    <lineage>
        <taxon>Eukaryota</taxon>
        <taxon>Sar</taxon>
        <taxon>Alveolata</taxon>
        <taxon>Ciliophora</taxon>
        <taxon>Intramacronucleata</taxon>
        <taxon>Oligohymenophorea</taxon>
        <taxon>Peniculida</taxon>
        <taxon>Parameciidae</taxon>
        <taxon>Paramecium</taxon>
    </lineage>
</organism>
<feature type="transmembrane region" description="Helical" evidence="1">
    <location>
        <begin position="12"/>
        <end position="31"/>
    </location>
</feature>
<sequence>MSFRRPNSSVLLLLFDKFITLTFQLTILISFQNVLDSYSFWLQSSSTLNQSISIFNSQLQLFISKFINHSQKSFRVLLIQMLTKSNLNCILGFSKVLLIRLMYFSIQFFTFYCFIYFLNFLSDHPSSFFFVNFSIIFSIISSHTQLSSRLQNNSQFSQAKFFAQISNLTVFNFVQQLFTHGYYDYTISNNSRNSTCFSFLLFRLNPGDFGGFWNSLKYYQIASIAIIIFFLMISNDEYTMTIKHVKYSFHFNQPLGETTLFFTQQIQIICK</sequence>
<evidence type="ECO:0000256" key="1">
    <source>
        <dbReference type="SAM" id="Phobius"/>
    </source>
</evidence>
<dbReference type="EMBL" id="CT868119">
    <property type="protein sequence ID" value="CAK72466.1"/>
    <property type="molecule type" value="Genomic_DNA"/>
</dbReference>
<keyword evidence="1" id="KW-0472">Membrane</keyword>
<dbReference type="InParanoid" id="A0CNU9"/>
<protein>
    <recommendedName>
        <fullName evidence="4">Transmembrane protein</fullName>
    </recommendedName>
</protein>
<evidence type="ECO:0000313" key="3">
    <source>
        <dbReference type="Proteomes" id="UP000000600"/>
    </source>
</evidence>
<feature type="transmembrane region" description="Helical" evidence="1">
    <location>
        <begin position="101"/>
        <end position="121"/>
    </location>
</feature>
<keyword evidence="1" id="KW-1133">Transmembrane helix</keyword>
<evidence type="ECO:0008006" key="4">
    <source>
        <dbReference type="Google" id="ProtNLM"/>
    </source>
</evidence>
<dbReference type="RefSeq" id="XP_001439863.1">
    <property type="nucleotide sequence ID" value="XM_001439826.1"/>
</dbReference>
<keyword evidence="1" id="KW-0812">Transmembrane</keyword>
<gene>
    <name evidence="2" type="ORF">GSPATT00008908001</name>
</gene>
<dbReference type="GeneID" id="5025648"/>
<dbReference type="Proteomes" id="UP000000600">
    <property type="component" value="Unassembled WGS sequence"/>
</dbReference>
<feature type="transmembrane region" description="Helical" evidence="1">
    <location>
        <begin position="216"/>
        <end position="233"/>
    </location>
</feature>
<keyword evidence="3" id="KW-1185">Reference proteome</keyword>
<proteinExistence type="predicted"/>
<evidence type="ECO:0000313" key="2">
    <source>
        <dbReference type="EMBL" id="CAK72466.1"/>
    </source>
</evidence>
<name>A0CNU9_PARTE</name>
<dbReference type="AlphaFoldDB" id="A0CNU9"/>
<dbReference type="KEGG" id="ptm:GSPATT00008908001"/>
<feature type="transmembrane region" description="Helical" evidence="1">
    <location>
        <begin position="128"/>
        <end position="146"/>
    </location>
</feature>
<dbReference type="HOGENOM" id="CLU_1028389_0_0_1"/>
<reference evidence="2 3" key="1">
    <citation type="journal article" date="2006" name="Nature">
        <title>Global trends of whole-genome duplications revealed by the ciliate Paramecium tetraurelia.</title>
        <authorList>
            <consortium name="Genoscope"/>
            <person name="Aury J.-M."/>
            <person name="Jaillon O."/>
            <person name="Duret L."/>
            <person name="Noel B."/>
            <person name="Jubin C."/>
            <person name="Porcel B.M."/>
            <person name="Segurens B."/>
            <person name="Daubin V."/>
            <person name="Anthouard V."/>
            <person name="Aiach N."/>
            <person name="Arnaiz O."/>
            <person name="Billaut A."/>
            <person name="Beisson J."/>
            <person name="Blanc I."/>
            <person name="Bouhouche K."/>
            <person name="Camara F."/>
            <person name="Duharcourt S."/>
            <person name="Guigo R."/>
            <person name="Gogendeau D."/>
            <person name="Katinka M."/>
            <person name="Keller A.-M."/>
            <person name="Kissmehl R."/>
            <person name="Klotz C."/>
            <person name="Koll F."/>
            <person name="Le Moue A."/>
            <person name="Lepere C."/>
            <person name="Malinsky S."/>
            <person name="Nowacki M."/>
            <person name="Nowak J.K."/>
            <person name="Plattner H."/>
            <person name="Poulain J."/>
            <person name="Ruiz F."/>
            <person name="Serrano V."/>
            <person name="Zagulski M."/>
            <person name="Dessen P."/>
            <person name="Betermier M."/>
            <person name="Weissenbach J."/>
            <person name="Scarpelli C."/>
            <person name="Schachter V."/>
            <person name="Sperling L."/>
            <person name="Meyer E."/>
            <person name="Cohen J."/>
            <person name="Wincker P."/>
        </authorList>
    </citation>
    <scope>NUCLEOTIDE SEQUENCE [LARGE SCALE GENOMIC DNA]</scope>
    <source>
        <strain evidence="2 3">Stock d4-2</strain>
    </source>
</reference>
<accession>A0CNU9</accession>